<dbReference type="InterPro" id="IPR002048">
    <property type="entry name" value="EF_hand_dom"/>
</dbReference>
<dbReference type="InterPro" id="IPR011992">
    <property type="entry name" value="EF-hand-dom_pair"/>
</dbReference>
<evidence type="ECO:0000256" key="1">
    <source>
        <dbReference type="ARBA" id="ARBA00022837"/>
    </source>
</evidence>
<dbReference type="PROSITE" id="PS50222">
    <property type="entry name" value="EF_HAND_2"/>
    <property type="match status" value="1"/>
</dbReference>
<evidence type="ECO:0000313" key="3">
    <source>
        <dbReference type="EMBL" id="CAD9753556.1"/>
    </source>
</evidence>
<dbReference type="GO" id="GO:0005509">
    <property type="term" value="F:calcium ion binding"/>
    <property type="evidence" value="ECO:0007669"/>
    <property type="project" value="InterPro"/>
</dbReference>
<accession>A0A7S2TJI5</accession>
<dbReference type="PROSITE" id="PS00018">
    <property type="entry name" value="EF_HAND_1"/>
    <property type="match status" value="1"/>
</dbReference>
<organism evidence="3">
    <name type="scientific">Lotharella oceanica</name>
    <dbReference type="NCBI Taxonomy" id="641309"/>
    <lineage>
        <taxon>Eukaryota</taxon>
        <taxon>Sar</taxon>
        <taxon>Rhizaria</taxon>
        <taxon>Cercozoa</taxon>
        <taxon>Chlorarachniophyceae</taxon>
        <taxon>Lotharella</taxon>
    </lineage>
</organism>
<keyword evidence="1" id="KW-0106">Calcium</keyword>
<dbReference type="AlphaFoldDB" id="A0A7S2TJI5"/>
<sequence length="99" mass="11045">MNAIVVVWDTVNDYTLTPAEEDRIREDSKQLATLLLQELDRDHNGVLTIDEFTILAKFFLAKQAGITDLDIDQVGQVPTSAKIRVAMQQMGLTQLEGAK</sequence>
<protein>
    <recommendedName>
        <fullName evidence="2">EF-hand domain-containing protein</fullName>
    </recommendedName>
</protein>
<evidence type="ECO:0000259" key="2">
    <source>
        <dbReference type="PROSITE" id="PS50222"/>
    </source>
</evidence>
<dbReference type="EMBL" id="HBHP01007658">
    <property type="protein sequence ID" value="CAD9753556.1"/>
    <property type="molecule type" value="Transcribed_RNA"/>
</dbReference>
<feature type="domain" description="EF-hand" evidence="2">
    <location>
        <begin position="27"/>
        <end position="62"/>
    </location>
</feature>
<dbReference type="SUPFAM" id="SSF47473">
    <property type="entry name" value="EF-hand"/>
    <property type="match status" value="1"/>
</dbReference>
<gene>
    <name evidence="3" type="ORF">LSP00402_LOCUS4748</name>
</gene>
<reference evidence="3" key="1">
    <citation type="submission" date="2021-01" db="EMBL/GenBank/DDBJ databases">
        <authorList>
            <person name="Corre E."/>
            <person name="Pelletier E."/>
            <person name="Niang G."/>
            <person name="Scheremetjew M."/>
            <person name="Finn R."/>
            <person name="Kale V."/>
            <person name="Holt S."/>
            <person name="Cochrane G."/>
            <person name="Meng A."/>
            <person name="Brown T."/>
            <person name="Cohen L."/>
        </authorList>
    </citation>
    <scope>NUCLEOTIDE SEQUENCE</scope>
    <source>
        <strain evidence="3">CCMP622</strain>
    </source>
</reference>
<name>A0A7S2TJI5_9EUKA</name>
<proteinExistence type="predicted"/>
<dbReference type="InterPro" id="IPR018247">
    <property type="entry name" value="EF_Hand_1_Ca_BS"/>
</dbReference>